<evidence type="ECO:0000256" key="4">
    <source>
        <dbReference type="ARBA" id="ARBA00023015"/>
    </source>
</evidence>
<dbReference type="PROSITE" id="PS50045">
    <property type="entry name" value="SIGMA54_INTERACT_4"/>
    <property type="match status" value="1"/>
</dbReference>
<keyword evidence="1" id="KW-0547">Nucleotide-binding</keyword>
<dbReference type="RefSeq" id="WP_151654510.1">
    <property type="nucleotide sequence ID" value="NZ_WBVX01000064.1"/>
</dbReference>
<dbReference type="FunFam" id="3.40.50.300:FF:000006">
    <property type="entry name" value="DNA-binding transcriptional regulator NtrC"/>
    <property type="match status" value="1"/>
</dbReference>
<dbReference type="Gene3D" id="1.10.8.60">
    <property type="match status" value="1"/>
</dbReference>
<comment type="caution">
    <text evidence="8">The sequence shown here is derived from an EMBL/GenBank/DDBJ whole genome shotgun (WGS) entry which is preliminary data.</text>
</comment>
<dbReference type="GO" id="GO:0006355">
    <property type="term" value="P:regulation of DNA-templated transcription"/>
    <property type="evidence" value="ECO:0007669"/>
    <property type="project" value="InterPro"/>
</dbReference>
<evidence type="ECO:0000256" key="2">
    <source>
        <dbReference type="ARBA" id="ARBA00022840"/>
    </source>
</evidence>
<proteinExistence type="predicted"/>
<keyword evidence="2" id="KW-0067">ATP-binding</keyword>
<dbReference type="GO" id="GO:0043565">
    <property type="term" value="F:sequence-specific DNA binding"/>
    <property type="evidence" value="ECO:0007669"/>
    <property type="project" value="InterPro"/>
</dbReference>
<dbReference type="InterPro" id="IPR002078">
    <property type="entry name" value="Sigma_54_int"/>
</dbReference>
<dbReference type="EMBL" id="WBVX01000064">
    <property type="protein sequence ID" value="KAB2674573.1"/>
    <property type="molecule type" value="Genomic_DNA"/>
</dbReference>
<dbReference type="InterPro" id="IPR003593">
    <property type="entry name" value="AAA+_ATPase"/>
</dbReference>
<keyword evidence="5" id="KW-0010">Activator</keyword>
<dbReference type="GO" id="GO:0005524">
    <property type="term" value="F:ATP binding"/>
    <property type="evidence" value="ECO:0007669"/>
    <property type="project" value="UniProtKB-KW"/>
</dbReference>
<dbReference type="SMART" id="SM00382">
    <property type="entry name" value="AAA"/>
    <property type="match status" value="1"/>
</dbReference>
<keyword evidence="6" id="KW-0804">Transcription</keyword>
<dbReference type="InterPro" id="IPR029016">
    <property type="entry name" value="GAF-like_dom_sf"/>
</dbReference>
<name>A0A6L3Y8W2_9HYPH</name>
<dbReference type="Gene3D" id="1.10.10.60">
    <property type="entry name" value="Homeodomain-like"/>
    <property type="match status" value="1"/>
</dbReference>
<dbReference type="InterPro" id="IPR025662">
    <property type="entry name" value="Sigma_54_int_dom_ATP-bd_1"/>
</dbReference>
<dbReference type="AlphaFoldDB" id="A0A6L3Y8W2"/>
<evidence type="ECO:0000256" key="3">
    <source>
        <dbReference type="ARBA" id="ARBA00023012"/>
    </source>
</evidence>
<reference evidence="8 9" key="1">
    <citation type="submission" date="2019-09" db="EMBL/GenBank/DDBJ databases">
        <title>Taxonomic organization of the family Brucellaceae based on a phylogenomic approach.</title>
        <authorList>
            <person name="Leclercq S."/>
            <person name="Cloeckaert A."/>
            <person name="Zygmunt M.S."/>
        </authorList>
    </citation>
    <scope>NUCLEOTIDE SEQUENCE [LARGE SCALE GENOMIC DNA]</scope>
    <source>
        <strain evidence="8 9">WS1830</strain>
    </source>
</reference>
<evidence type="ECO:0000256" key="1">
    <source>
        <dbReference type="ARBA" id="ARBA00022741"/>
    </source>
</evidence>
<evidence type="ECO:0000259" key="7">
    <source>
        <dbReference type="PROSITE" id="PS50045"/>
    </source>
</evidence>
<feature type="domain" description="Sigma-54 factor interaction" evidence="7">
    <location>
        <begin position="330"/>
        <end position="558"/>
    </location>
</feature>
<dbReference type="InterPro" id="IPR009057">
    <property type="entry name" value="Homeodomain-like_sf"/>
</dbReference>
<dbReference type="SUPFAM" id="SSF52540">
    <property type="entry name" value="P-loop containing nucleoside triphosphate hydrolases"/>
    <property type="match status" value="1"/>
</dbReference>
<dbReference type="GO" id="GO:0000160">
    <property type="term" value="P:phosphorelay signal transduction system"/>
    <property type="evidence" value="ECO:0007669"/>
    <property type="project" value="UniProtKB-KW"/>
</dbReference>
<sequence length="624" mass="68452">MQKMDLDRIGSREYAREVAQIWDRLLGDYEVEAPGVRDVVYKSWLRCKQIGVDPLKRAAPKTPTHVAPSGNVSEERLRSVMRSSLEAVAPFLSEAKSVLIGTGHNGLIFSSQGDVRLAEGLAENSVVEGAMWDETHVGTNAIGTALAIGGKVMIHGEEHFCNAGKQWSCAADVIRDPVDRSILGVVDLTGPAESISLRANALIAAVVERAESELARLDLMDQIKLIDCFHQRSPLGEGLILVDRRGLVVRRSFQTRFDKANIRQGDFLSGLKGLPCESWTLDLVHDALHDGEVEWIRNEDDDVIGAAIHVARSPVRAAPKSDLPLQLKALVESSPSIEPVIREAAIISKRNVPVMITGETGTGKDVLANAIHLSGDRADKPFISVNCAAIPRDLIGVELFGYVEGAFTGTRKGGMSGRIEDADRGTLFLDEIGDMPIELQPYLLRVLESGAVSRLGESRQRKVDIHIIAATNQPLKELMEQGRFRRDLYYRLNVARLHLPPLRERRSDIPHLVERLYAQIHACPAGHTIPHGVIEQLSNRDLPGNIRELRSLVERVAAGLSLDEPSVMAEPAGPTATTLAAVERDLILSCLDRNNGNVGRVAEELSIPRSTLYRKLAQYRESQG</sequence>
<gene>
    <name evidence="8" type="ORF">F9L08_28440</name>
</gene>
<dbReference type="Gene3D" id="3.40.50.300">
    <property type="entry name" value="P-loop containing nucleotide triphosphate hydrolases"/>
    <property type="match status" value="1"/>
</dbReference>
<organism evidence="8 9">
    <name type="scientific">Brucella tritici</name>
    <dbReference type="NCBI Taxonomy" id="94626"/>
    <lineage>
        <taxon>Bacteria</taxon>
        <taxon>Pseudomonadati</taxon>
        <taxon>Pseudomonadota</taxon>
        <taxon>Alphaproteobacteria</taxon>
        <taxon>Hyphomicrobiales</taxon>
        <taxon>Brucellaceae</taxon>
        <taxon>Brucella/Ochrobactrum group</taxon>
        <taxon>Brucella</taxon>
    </lineage>
</organism>
<dbReference type="Pfam" id="PF02954">
    <property type="entry name" value="HTH_8"/>
    <property type="match status" value="1"/>
</dbReference>
<dbReference type="Gene3D" id="3.30.450.40">
    <property type="match status" value="1"/>
</dbReference>
<dbReference type="PROSITE" id="PS00675">
    <property type="entry name" value="SIGMA54_INTERACT_1"/>
    <property type="match status" value="1"/>
</dbReference>
<evidence type="ECO:0000313" key="9">
    <source>
        <dbReference type="Proteomes" id="UP000481643"/>
    </source>
</evidence>
<evidence type="ECO:0000313" key="8">
    <source>
        <dbReference type="EMBL" id="KAB2674573.1"/>
    </source>
</evidence>
<evidence type="ECO:0000256" key="6">
    <source>
        <dbReference type="ARBA" id="ARBA00023163"/>
    </source>
</evidence>
<dbReference type="SUPFAM" id="SSF46689">
    <property type="entry name" value="Homeodomain-like"/>
    <property type="match status" value="1"/>
</dbReference>
<dbReference type="PANTHER" id="PTHR32071">
    <property type="entry name" value="TRANSCRIPTIONAL REGULATORY PROTEIN"/>
    <property type="match status" value="1"/>
</dbReference>
<keyword evidence="3" id="KW-0902">Two-component regulatory system</keyword>
<dbReference type="InterPro" id="IPR002197">
    <property type="entry name" value="HTH_Fis"/>
</dbReference>
<keyword evidence="4" id="KW-0805">Transcription regulation</keyword>
<accession>A0A6L3Y8W2</accession>
<dbReference type="CDD" id="cd00009">
    <property type="entry name" value="AAA"/>
    <property type="match status" value="1"/>
</dbReference>
<protein>
    <submittedName>
        <fullName evidence="8">Sigma-54-dependent Fis family transcriptional regulator</fullName>
    </submittedName>
</protein>
<dbReference type="Pfam" id="PF25601">
    <property type="entry name" value="AAA_lid_14"/>
    <property type="match status" value="1"/>
</dbReference>
<evidence type="ECO:0000256" key="5">
    <source>
        <dbReference type="ARBA" id="ARBA00023159"/>
    </source>
</evidence>
<dbReference type="PRINTS" id="PR01590">
    <property type="entry name" value="HTHFIS"/>
</dbReference>
<dbReference type="InterPro" id="IPR058031">
    <property type="entry name" value="AAA_lid_NorR"/>
</dbReference>
<dbReference type="Proteomes" id="UP000481643">
    <property type="component" value="Unassembled WGS sequence"/>
</dbReference>
<dbReference type="InterPro" id="IPR027417">
    <property type="entry name" value="P-loop_NTPase"/>
</dbReference>
<dbReference type="Pfam" id="PF00158">
    <property type="entry name" value="Sigma54_activat"/>
    <property type="match status" value="1"/>
</dbReference>